<organism evidence="1 2">
    <name type="scientific">Nitrolancea hollandica Lb</name>
    <dbReference type="NCBI Taxonomy" id="1129897"/>
    <lineage>
        <taxon>Bacteria</taxon>
        <taxon>Pseudomonadati</taxon>
        <taxon>Thermomicrobiota</taxon>
        <taxon>Thermomicrobia</taxon>
        <taxon>Sphaerobacterales</taxon>
        <taxon>Sphaerobacterineae</taxon>
        <taxon>Sphaerobacteraceae</taxon>
        <taxon>Nitrolancea</taxon>
    </lineage>
</organism>
<dbReference type="RefSeq" id="WP_008480226.1">
    <property type="nucleotide sequence ID" value="NZ_CAGS01000432.1"/>
</dbReference>
<evidence type="ECO:0000313" key="2">
    <source>
        <dbReference type="Proteomes" id="UP000004221"/>
    </source>
</evidence>
<dbReference type="EMBL" id="CAGS01000432">
    <property type="protein sequence ID" value="CCF85371.1"/>
    <property type="molecule type" value="Genomic_DNA"/>
</dbReference>
<gene>
    <name evidence="1" type="ORF">NITHO_4880016</name>
</gene>
<name>I4EL09_9BACT</name>
<protein>
    <submittedName>
        <fullName evidence="1">Uncharacterized protein</fullName>
    </submittedName>
</protein>
<evidence type="ECO:0000313" key="1">
    <source>
        <dbReference type="EMBL" id="CCF85371.1"/>
    </source>
</evidence>
<reference evidence="1 2" key="1">
    <citation type="journal article" date="2012" name="ISME J.">
        <title>Nitrification expanded: discovery, physiology and genomics of a nitrite-oxidizing bacterium from the phylum Chloroflexi.</title>
        <authorList>
            <person name="Sorokin D.Y."/>
            <person name="Lucker S."/>
            <person name="Vejmelkova D."/>
            <person name="Kostrikina N.A."/>
            <person name="Kleerebezem R."/>
            <person name="Rijpstra W.I."/>
            <person name="Damste J.S."/>
            <person name="Le Paslier D."/>
            <person name="Muyzer G."/>
            <person name="Wagner M."/>
            <person name="van Loosdrecht M.C."/>
            <person name="Daims H."/>
        </authorList>
    </citation>
    <scope>NUCLEOTIDE SEQUENCE [LARGE SCALE GENOMIC DNA]</scope>
    <source>
        <strain evidence="2">none</strain>
    </source>
</reference>
<comment type="caution">
    <text evidence="1">The sequence shown here is derived from an EMBL/GenBank/DDBJ whole genome shotgun (WGS) entry which is preliminary data.</text>
</comment>
<dbReference type="Proteomes" id="UP000004221">
    <property type="component" value="Unassembled WGS sequence"/>
</dbReference>
<keyword evidence="2" id="KW-1185">Reference proteome</keyword>
<accession>I4EL09</accession>
<sequence length="78" mass="9234">MFDNYHAFNTMSADAREIMRNATAYRRTLVYKARVAFRDHCEFPADSLLAYETRDTAQALRTFDAYMLPYDIQQITRI</sequence>
<proteinExistence type="predicted"/>
<dbReference type="AlphaFoldDB" id="I4EL09"/>